<dbReference type="InterPro" id="IPR000595">
    <property type="entry name" value="cNMP-bd_dom"/>
</dbReference>
<evidence type="ECO:0000313" key="3">
    <source>
        <dbReference type="Proteomes" id="UP000006054"/>
    </source>
</evidence>
<dbReference type="STRING" id="880071.Fleli_0002"/>
<dbReference type="Pfam" id="PF00027">
    <property type="entry name" value="cNMP_binding"/>
    <property type="match status" value="1"/>
</dbReference>
<dbReference type="EMBL" id="CP003345">
    <property type="protein sequence ID" value="AFM02514.1"/>
    <property type="molecule type" value="Genomic_DNA"/>
</dbReference>
<dbReference type="eggNOG" id="COG0664">
    <property type="taxonomic scope" value="Bacteria"/>
</dbReference>
<dbReference type="InterPro" id="IPR018490">
    <property type="entry name" value="cNMP-bd_dom_sf"/>
</dbReference>
<proteinExistence type="predicted"/>
<protein>
    <submittedName>
        <fullName evidence="2">Cyclic nucleotide-binding protein</fullName>
    </submittedName>
</protein>
<dbReference type="Gene3D" id="2.60.120.10">
    <property type="entry name" value="Jelly Rolls"/>
    <property type="match status" value="1"/>
</dbReference>
<feature type="domain" description="Cyclic nucleotide-binding" evidence="1">
    <location>
        <begin position="25"/>
        <end position="145"/>
    </location>
</feature>
<dbReference type="PROSITE" id="PS50042">
    <property type="entry name" value="CNMP_BINDING_3"/>
    <property type="match status" value="1"/>
</dbReference>
<dbReference type="KEGG" id="fli:Fleli_0002"/>
<dbReference type="PANTHER" id="PTHR47823">
    <property type="entry name" value="ION_TRANS DOMAIN-CONTAINING PROTEIN"/>
    <property type="match status" value="1"/>
</dbReference>
<dbReference type="HOGENOM" id="CLU_1530765_0_0_10"/>
<dbReference type="CDD" id="cd00038">
    <property type="entry name" value="CAP_ED"/>
    <property type="match status" value="1"/>
</dbReference>
<reference evidence="3" key="1">
    <citation type="submission" date="2012-06" db="EMBL/GenBank/DDBJ databases">
        <title>The complete genome of Flexibacter litoralis DSM 6794.</title>
        <authorList>
            <person name="Lucas S."/>
            <person name="Copeland A."/>
            <person name="Lapidus A."/>
            <person name="Glavina del Rio T."/>
            <person name="Dalin E."/>
            <person name="Tice H."/>
            <person name="Bruce D."/>
            <person name="Goodwin L."/>
            <person name="Pitluck S."/>
            <person name="Peters L."/>
            <person name="Ovchinnikova G."/>
            <person name="Lu M."/>
            <person name="Kyrpides N."/>
            <person name="Mavromatis K."/>
            <person name="Ivanova N."/>
            <person name="Brettin T."/>
            <person name="Detter J.C."/>
            <person name="Han C."/>
            <person name="Larimer F."/>
            <person name="Land M."/>
            <person name="Hauser L."/>
            <person name="Markowitz V."/>
            <person name="Cheng J.-F."/>
            <person name="Hugenholtz P."/>
            <person name="Woyke T."/>
            <person name="Wu D."/>
            <person name="Spring S."/>
            <person name="Lang E."/>
            <person name="Kopitz M."/>
            <person name="Brambilla E."/>
            <person name="Klenk H.-P."/>
            <person name="Eisen J.A."/>
        </authorList>
    </citation>
    <scope>NUCLEOTIDE SEQUENCE [LARGE SCALE GENOMIC DNA]</scope>
    <source>
        <strain evidence="3">ATCC 23117 / DSM 6794 / NBRC 15988 / NCIMB 1366 / Sio-4</strain>
    </source>
</reference>
<dbReference type="AlphaFoldDB" id="I4AEX9"/>
<evidence type="ECO:0000259" key="1">
    <source>
        <dbReference type="PROSITE" id="PS50042"/>
    </source>
</evidence>
<dbReference type="PANTHER" id="PTHR47823:SF9">
    <property type="entry name" value="CHROMOSOME UNDETERMINED SCAFFOLD_10, WHOLE GENOME SHOTGUN SEQUENCE"/>
    <property type="match status" value="1"/>
</dbReference>
<gene>
    <name evidence="2" type="ordered locus">Fleli_0002</name>
</gene>
<dbReference type="InterPro" id="IPR014710">
    <property type="entry name" value="RmlC-like_jellyroll"/>
</dbReference>
<organism evidence="2 3">
    <name type="scientific">Bernardetia litoralis (strain ATCC 23117 / DSM 6794 / NBRC 15988 / NCIMB 1366 / Fx l1 / Sio-4)</name>
    <name type="common">Flexibacter litoralis</name>
    <dbReference type="NCBI Taxonomy" id="880071"/>
    <lineage>
        <taxon>Bacteria</taxon>
        <taxon>Pseudomonadati</taxon>
        <taxon>Bacteroidota</taxon>
        <taxon>Cytophagia</taxon>
        <taxon>Cytophagales</taxon>
        <taxon>Bernardetiaceae</taxon>
        <taxon>Bernardetia</taxon>
    </lineage>
</organism>
<name>I4AEX9_BERLS</name>
<evidence type="ECO:0000313" key="2">
    <source>
        <dbReference type="EMBL" id="AFM02514.1"/>
    </source>
</evidence>
<sequence length="174" mass="20643">MWNPFARKYSSADKKIMDFLRKMLLFSSLTDDELMIFLPNLYLRNYSKDEIVFFRNDPSQALYIVKSGQIRLDLDIGERFEELGKARTGDFFGENCLVQGSNRLYNAICCDTITELYILPLANILEIFEEYPHIKSKMYEMMAQHQQEHIQNLFNAYREAFGIFELSHAYFKNR</sequence>
<accession>I4AEX9</accession>
<dbReference type="Proteomes" id="UP000006054">
    <property type="component" value="Chromosome"/>
</dbReference>
<dbReference type="SUPFAM" id="SSF51206">
    <property type="entry name" value="cAMP-binding domain-like"/>
    <property type="match status" value="1"/>
</dbReference>
<keyword evidence="3" id="KW-1185">Reference proteome</keyword>
<dbReference type="SMART" id="SM00100">
    <property type="entry name" value="cNMP"/>
    <property type="match status" value="1"/>
</dbReference>